<dbReference type="InterPro" id="IPR004252">
    <property type="entry name" value="Probable_transposase_24"/>
</dbReference>
<dbReference type="PANTHER" id="PTHR33499:SF43">
    <property type="entry name" value="TRANSPOSASE, PTTA_EN_SPM, PLANT"/>
    <property type="match status" value="1"/>
</dbReference>
<dbReference type="Pfam" id="PF03004">
    <property type="entry name" value="Transposase_24"/>
    <property type="match status" value="1"/>
</dbReference>
<protein>
    <submittedName>
        <fullName evidence="1">Uncharacterized protein</fullName>
    </submittedName>
</protein>
<keyword evidence="2" id="KW-1185">Reference proteome</keyword>
<comment type="caution">
    <text evidence="1">The sequence shown here is derived from an EMBL/GenBank/DDBJ whole genome shotgun (WGS) entry which is preliminary data.</text>
</comment>
<organism evidence="1 2">
    <name type="scientific">Lithocarpus litseifolius</name>
    <dbReference type="NCBI Taxonomy" id="425828"/>
    <lineage>
        <taxon>Eukaryota</taxon>
        <taxon>Viridiplantae</taxon>
        <taxon>Streptophyta</taxon>
        <taxon>Embryophyta</taxon>
        <taxon>Tracheophyta</taxon>
        <taxon>Spermatophyta</taxon>
        <taxon>Magnoliopsida</taxon>
        <taxon>eudicotyledons</taxon>
        <taxon>Gunneridae</taxon>
        <taxon>Pentapetalae</taxon>
        <taxon>rosids</taxon>
        <taxon>fabids</taxon>
        <taxon>Fagales</taxon>
        <taxon>Fagaceae</taxon>
        <taxon>Lithocarpus</taxon>
    </lineage>
</organism>
<dbReference type="PANTHER" id="PTHR33499">
    <property type="entry name" value="OS12G0282400 PROTEIN-RELATED"/>
    <property type="match status" value="1"/>
</dbReference>
<gene>
    <name evidence="1" type="ORF">SO802_008629</name>
</gene>
<proteinExistence type="predicted"/>
<sequence>MNRSYKSYRSSLKKKWFKPFEEDPEEALEILPPNMADDDWNYLVNLWSNKDWKRKKTGEDPSRLQLFEITHTRSNGQATNETTQEVLMTFTRLAAEVAEGSLQMSGDEMFVEVFGPEHHGRVRGYGDGISPTELWGSSSSTICDLQRQLKEYEERRKENEANLLSFIDLFSDKNLTDKIEIYCDEKLKALFDGKRIKLDILENWETANFVNTSNCNLKCLA</sequence>
<name>A0AAW2DBC6_9ROSI</name>
<dbReference type="Proteomes" id="UP001459277">
    <property type="component" value="Unassembled WGS sequence"/>
</dbReference>
<dbReference type="AlphaFoldDB" id="A0AAW2DBC6"/>
<dbReference type="EMBL" id="JAZDWU010000003">
    <property type="protein sequence ID" value="KAL0007127.1"/>
    <property type="molecule type" value="Genomic_DNA"/>
</dbReference>
<evidence type="ECO:0000313" key="1">
    <source>
        <dbReference type="EMBL" id="KAL0007127.1"/>
    </source>
</evidence>
<accession>A0AAW2DBC6</accession>
<evidence type="ECO:0000313" key="2">
    <source>
        <dbReference type="Proteomes" id="UP001459277"/>
    </source>
</evidence>
<reference evidence="1 2" key="1">
    <citation type="submission" date="2024-01" db="EMBL/GenBank/DDBJ databases">
        <title>A telomere-to-telomere, gap-free genome of sweet tea (Lithocarpus litseifolius).</title>
        <authorList>
            <person name="Zhou J."/>
        </authorList>
    </citation>
    <scope>NUCLEOTIDE SEQUENCE [LARGE SCALE GENOMIC DNA]</scope>
    <source>
        <strain evidence="1">Zhou-2022a</strain>
        <tissue evidence="1">Leaf</tissue>
    </source>
</reference>